<organism evidence="1 2">
    <name type="scientific">Candidatus Kaiserbacteria bacterium RIFCSPLOWO2_01_FULL_54_24</name>
    <dbReference type="NCBI Taxonomy" id="1798515"/>
    <lineage>
        <taxon>Bacteria</taxon>
        <taxon>Candidatus Kaiseribacteriota</taxon>
    </lineage>
</organism>
<reference evidence="1 2" key="1">
    <citation type="journal article" date="2016" name="Nat. Commun.">
        <title>Thousands of microbial genomes shed light on interconnected biogeochemical processes in an aquifer system.</title>
        <authorList>
            <person name="Anantharaman K."/>
            <person name="Brown C.T."/>
            <person name="Hug L.A."/>
            <person name="Sharon I."/>
            <person name="Castelle C.J."/>
            <person name="Probst A.J."/>
            <person name="Thomas B.C."/>
            <person name="Singh A."/>
            <person name="Wilkins M.J."/>
            <person name="Karaoz U."/>
            <person name="Brodie E.L."/>
            <person name="Williams K.H."/>
            <person name="Hubbard S.S."/>
            <person name="Banfield J.F."/>
        </authorList>
    </citation>
    <scope>NUCLEOTIDE SEQUENCE [LARGE SCALE GENOMIC DNA]</scope>
</reference>
<evidence type="ECO:0000313" key="2">
    <source>
        <dbReference type="Proteomes" id="UP000177215"/>
    </source>
</evidence>
<dbReference type="AlphaFoldDB" id="A0A1F6ESM4"/>
<proteinExistence type="predicted"/>
<evidence type="ECO:0000313" key="1">
    <source>
        <dbReference type="EMBL" id="OGG76646.1"/>
    </source>
</evidence>
<sequence length="64" mass="7034">MADTVDVASLAKLARQGEGHVGLTSGEVRGVREAQRKVRAGKYASAKKVRSFFARFHARNSQFK</sequence>
<accession>A0A1F6ESM4</accession>
<comment type="caution">
    <text evidence="1">The sequence shown here is derived from an EMBL/GenBank/DDBJ whole genome shotgun (WGS) entry which is preliminary data.</text>
</comment>
<dbReference type="Proteomes" id="UP000177215">
    <property type="component" value="Unassembled WGS sequence"/>
</dbReference>
<dbReference type="EMBL" id="MFMC01000048">
    <property type="protein sequence ID" value="OGG76646.1"/>
    <property type="molecule type" value="Genomic_DNA"/>
</dbReference>
<protein>
    <submittedName>
        <fullName evidence="1">Uncharacterized protein</fullName>
    </submittedName>
</protein>
<gene>
    <name evidence="1" type="ORF">A3B35_03880</name>
</gene>
<name>A0A1F6ESM4_9BACT</name>